<reference evidence="1" key="1">
    <citation type="journal article" date="2019" name="Sci. Rep.">
        <title>Draft genome of Tanacetum cinerariifolium, the natural source of mosquito coil.</title>
        <authorList>
            <person name="Yamashiro T."/>
            <person name="Shiraishi A."/>
            <person name="Satake H."/>
            <person name="Nakayama K."/>
        </authorList>
    </citation>
    <scope>NUCLEOTIDE SEQUENCE</scope>
</reference>
<sequence length="84" mass="9047">YVGPVPADEELVVGREHRLVEDLHRRLQQGWMDALEDHAALAGKGAGHRPLGIAAGQLQVDELLRQCRRGGKAGGAERGMAEEA</sequence>
<protein>
    <submittedName>
        <fullName evidence="1">Uncharacterized protein</fullName>
    </submittedName>
</protein>
<accession>A0A699XGB5</accession>
<name>A0A699XGB5_TANCI</name>
<dbReference type="AlphaFoldDB" id="A0A699XGB5"/>
<gene>
    <name evidence="1" type="ORF">Tci_930728</name>
</gene>
<organism evidence="1">
    <name type="scientific">Tanacetum cinerariifolium</name>
    <name type="common">Dalmatian daisy</name>
    <name type="synonym">Chrysanthemum cinerariifolium</name>
    <dbReference type="NCBI Taxonomy" id="118510"/>
    <lineage>
        <taxon>Eukaryota</taxon>
        <taxon>Viridiplantae</taxon>
        <taxon>Streptophyta</taxon>
        <taxon>Embryophyta</taxon>
        <taxon>Tracheophyta</taxon>
        <taxon>Spermatophyta</taxon>
        <taxon>Magnoliopsida</taxon>
        <taxon>eudicotyledons</taxon>
        <taxon>Gunneridae</taxon>
        <taxon>Pentapetalae</taxon>
        <taxon>asterids</taxon>
        <taxon>campanulids</taxon>
        <taxon>Asterales</taxon>
        <taxon>Asteraceae</taxon>
        <taxon>Asteroideae</taxon>
        <taxon>Anthemideae</taxon>
        <taxon>Anthemidinae</taxon>
        <taxon>Tanacetum</taxon>
    </lineage>
</organism>
<proteinExistence type="predicted"/>
<feature type="non-terminal residue" evidence="1">
    <location>
        <position position="84"/>
    </location>
</feature>
<comment type="caution">
    <text evidence="1">The sequence shown here is derived from an EMBL/GenBank/DDBJ whole genome shotgun (WGS) entry which is preliminary data.</text>
</comment>
<dbReference type="EMBL" id="BKCJ011857080">
    <property type="protein sequence ID" value="GFD58759.1"/>
    <property type="molecule type" value="Genomic_DNA"/>
</dbReference>
<evidence type="ECO:0000313" key="1">
    <source>
        <dbReference type="EMBL" id="GFD58759.1"/>
    </source>
</evidence>
<feature type="non-terminal residue" evidence="1">
    <location>
        <position position="1"/>
    </location>
</feature>